<keyword evidence="5 7" id="KW-0653">Protein transport</keyword>
<evidence type="ECO:0000256" key="9">
    <source>
        <dbReference type="SAM" id="MobiDB-lite"/>
    </source>
</evidence>
<evidence type="ECO:0000313" key="11">
    <source>
        <dbReference type="EMBL" id="CAB3233648.1"/>
    </source>
</evidence>
<feature type="coiled-coil region" evidence="8">
    <location>
        <begin position="242"/>
        <end position="304"/>
    </location>
</feature>
<dbReference type="Pfam" id="PF07200">
    <property type="entry name" value="Mod_r"/>
    <property type="match status" value="1"/>
</dbReference>
<keyword evidence="3 7" id="KW-0813">Transport</keyword>
<dbReference type="InterPro" id="IPR016135">
    <property type="entry name" value="UBQ-conjugating_enzyme/RWD"/>
</dbReference>
<dbReference type="GO" id="GO:0043162">
    <property type="term" value="P:ubiquitin-dependent protein catabolic process via the multivesicular body sorting pathway"/>
    <property type="evidence" value="ECO:0007669"/>
    <property type="project" value="TreeGrafter"/>
</dbReference>
<organism evidence="11 12">
    <name type="scientific">Arctia plantaginis</name>
    <name type="common">Wood tiger moth</name>
    <name type="synonym">Phalaena plantaginis</name>
    <dbReference type="NCBI Taxonomy" id="874455"/>
    <lineage>
        <taxon>Eukaryota</taxon>
        <taxon>Metazoa</taxon>
        <taxon>Ecdysozoa</taxon>
        <taxon>Arthropoda</taxon>
        <taxon>Hexapoda</taxon>
        <taxon>Insecta</taxon>
        <taxon>Pterygota</taxon>
        <taxon>Neoptera</taxon>
        <taxon>Endopterygota</taxon>
        <taxon>Lepidoptera</taxon>
        <taxon>Glossata</taxon>
        <taxon>Ditrysia</taxon>
        <taxon>Noctuoidea</taxon>
        <taxon>Erebidae</taxon>
        <taxon>Arctiinae</taxon>
        <taxon>Arctia</taxon>
    </lineage>
</organism>
<keyword evidence="8" id="KW-0175">Coiled coil</keyword>
<dbReference type="PANTHER" id="PTHR13678">
    <property type="entry name" value="VACUOLAR PROTEIN SORTING-ASSOCIATED PROTEIN 37"/>
    <property type="match status" value="1"/>
</dbReference>
<evidence type="ECO:0000259" key="10">
    <source>
        <dbReference type="PROSITE" id="PS51314"/>
    </source>
</evidence>
<sequence>MAVQHDCSNSFVSPLRRKWGYCDDMLTERRQKTLVLSIGITENNYQGRGADGMDERRLRGRRKIQRLNIKKMLPRQYYSEQDMRKRQIDTLKVFNDNVLEISENSEYRVDFLVDGKNMSLLVILGPEFPNEKPSIFINPPIMHPWIGENSNQVIGAPGLLNYTLHSDLGRVVQAIIREFQKSMPKLTNTEEPVKSNETSPQSQATGQSLMFPELNECSIEELQEVLENTDLQDKIIEVNPQIVELEQETEELMTSIEEIAQENLEKQQMLDDIKSEVVDRISTIVQMKMNFEEMNRKHQKLSEMYDPYKIRDYLKEAAMKADEESEVIAEKFLTGDMPVEAFVSQFAETRALGQARRAREERLGHQLALLDRATTSIRPMTNKG</sequence>
<keyword evidence="4" id="KW-0967">Endosome</keyword>
<dbReference type="PROSITE" id="PS51314">
    <property type="entry name" value="VPS37_C"/>
    <property type="match status" value="1"/>
</dbReference>
<dbReference type="GO" id="GO:0031902">
    <property type="term" value="C:late endosome membrane"/>
    <property type="evidence" value="ECO:0007669"/>
    <property type="project" value="UniProtKB-SubCell"/>
</dbReference>
<protein>
    <recommendedName>
        <fullName evidence="10">VPS37 C-terminal domain-containing protein</fullName>
    </recommendedName>
</protein>
<name>A0A8S0ZJF1_ARCPL</name>
<dbReference type="SUPFAM" id="SSF54495">
    <property type="entry name" value="UBC-like"/>
    <property type="match status" value="1"/>
</dbReference>
<evidence type="ECO:0000256" key="2">
    <source>
        <dbReference type="ARBA" id="ARBA00007617"/>
    </source>
</evidence>
<feature type="region of interest" description="Disordered" evidence="9">
    <location>
        <begin position="186"/>
        <end position="206"/>
    </location>
</feature>
<accession>A0A8S0ZJF1</accession>
<dbReference type="InterPro" id="IPR037202">
    <property type="entry name" value="ESCRT_assembly_dom"/>
</dbReference>
<evidence type="ECO:0000256" key="5">
    <source>
        <dbReference type="ARBA" id="ARBA00022927"/>
    </source>
</evidence>
<proteinExistence type="inferred from homology"/>
<dbReference type="InterPro" id="IPR009851">
    <property type="entry name" value="Mod_r"/>
</dbReference>
<dbReference type="GO" id="GO:0006612">
    <property type="term" value="P:protein targeting to membrane"/>
    <property type="evidence" value="ECO:0007669"/>
    <property type="project" value="TreeGrafter"/>
</dbReference>
<comment type="subcellular location">
    <subcellularLocation>
        <location evidence="1">Late endosome membrane</location>
        <topology evidence="1">Peripheral membrane protein</topology>
    </subcellularLocation>
</comment>
<comment type="caution">
    <text evidence="11">The sequence shown here is derived from an EMBL/GenBank/DDBJ whole genome shotgun (WGS) entry which is preliminary data.</text>
</comment>
<dbReference type="Proteomes" id="UP000494256">
    <property type="component" value="Unassembled WGS sequence"/>
</dbReference>
<evidence type="ECO:0000256" key="8">
    <source>
        <dbReference type="SAM" id="Coils"/>
    </source>
</evidence>
<gene>
    <name evidence="11" type="ORF">APLA_LOCUS6172</name>
</gene>
<feature type="domain" description="VPS37 C-terminal" evidence="10">
    <location>
        <begin position="288"/>
        <end position="377"/>
    </location>
</feature>
<dbReference type="GO" id="GO:0000813">
    <property type="term" value="C:ESCRT I complex"/>
    <property type="evidence" value="ECO:0007669"/>
    <property type="project" value="TreeGrafter"/>
</dbReference>
<dbReference type="SUPFAM" id="SSF140111">
    <property type="entry name" value="Endosomal sorting complex assembly domain"/>
    <property type="match status" value="1"/>
</dbReference>
<dbReference type="EMBL" id="CADEBD010000293">
    <property type="protein sequence ID" value="CAB3233648.1"/>
    <property type="molecule type" value="Genomic_DNA"/>
</dbReference>
<reference evidence="11 12" key="1">
    <citation type="submission" date="2020-04" db="EMBL/GenBank/DDBJ databases">
        <authorList>
            <person name="Wallbank WR R."/>
            <person name="Pardo Diaz C."/>
            <person name="Kozak K."/>
            <person name="Martin S."/>
            <person name="Jiggins C."/>
            <person name="Moest M."/>
            <person name="Warren A I."/>
            <person name="Byers J.R.P. K."/>
            <person name="Montejo-Kovacevich G."/>
            <person name="Yen C E."/>
        </authorList>
    </citation>
    <scope>NUCLEOTIDE SEQUENCE [LARGE SCALE GENOMIC DNA]</scope>
</reference>
<dbReference type="AlphaFoldDB" id="A0A8S0ZJF1"/>
<evidence type="ECO:0000256" key="7">
    <source>
        <dbReference type="PROSITE-ProRule" id="PRU00646"/>
    </source>
</evidence>
<comment type="function">
    <text evidence="6">Component of the ESCRT-I complex, a regulator of vesicular trafficking process. Required for the sorting of endocytic ubiquitinated cargos into multivesicular bodies. May be involved in cell growth and differentiation.</text>
</comment>
<dbReference type="GO" id="GO:0006623">
    <property type="term" value="P:protein targeting to vacuole"/>
    <property type="evidence" value="ECO:0007669"/>
    <property type="project" value="TreeGrafter"/>
</dbReference>
<evidence type="ECO:0000256" key="6">
    <source>
        <dbReference type="ARBA" id="ARBA00025010"/>
    </source>
</evidence>
<evidence type="ECO:0000313" key="12">
    <source>
        <dbReference type="Proteomes" id="UP000494256"/>
    </source>
</evidence>
<evidence type="ECO:0000256" key="4">
    <source>
        <dbReference type="ARBA" id="ARBA00022753"/>
    </source>
</evidence>
<comment type="similarity">
    <text evidence="2">Belongs to the VPS37 family.</text>
</comment>
<evidence type="ECO:0000256" key="3">
    <source>
        <dbReference type="ARBA" id="ARBA00022448"/>
    </source>
</evidence>
<evidence type="ECO:0000256" key="1">
    <source>
        <dbReference type="ARBA" id="ARBA00004633"/>
    </source>
</evidence>
<dbReference type="PANTHER" id="PTHR13678:SF25">
    <property type="entry name" value="EG:115C2.5 PROTEIN"/>
    <property type="match status" value="1"/>
</dbReference>